<comment type="caution">
    <text evidence="4">The sequence shown here is derived from an EMBL/GenBank/DDBJ whole genome shotgun (WGS) entry which is preliminary data.</text>
</comment>
<dbReference type="PANTHER" id="PTHR43544">
    <property type="entry name" value="SHORT-CHAIN DEHYDROGENASE/REDUCTASE"/>
    <property type="match status" value="1"/>
</dbReference>
<dbReference type="InterPro" id="IPR036291">
    <property type="entry name" value="NAD(P)-bd_dom_sf"/>
</dbReference>
<dbReference type="PRINTS" id="PR00081">
    <property type="entry name" value="GDHRDH"/>
</dbReference>
<dbReference type="Gene3D" id="3.40.50.720">
    <property type="entry name" value="NAD(P)-binding Rossmann-like Domain"/>
    <property type="match status" value="1"/>
</dbReference>
<dbReference type="SUPFAM" id="SSF51735">
    <property type="entry name" value="NAD(P)-binding Rossmann-fold domains"/>
    <property type="match status" value="1"/>
</dbReference>
<dbReference type="InterPro" id="IPR002347">
    <property type="entry name" value="SDR_fam"/>
</dbReference>
<proteinExistence type="inferred from homology"/>
<organism evidence="4 5">
    <name type="scientific">Candidatus Eisenbergiella pullistercoris</name>
    <dbReference type="NCBI Taxonomy" id="2838555"/>
    <lineage>
        <taxon>Bacteria</taxon>
        <taxon>Bacillati</taxon>
        <taxon>Bacillota</taxon>
        <taxon>Clostridia</taxon>
        <taxon>Lachnospirales</taxon>
        <taxon>Lachnospiraceae</taxon>
        <taxon>Eisenbergiella</taxon>
    </lineage>
</organism>
<gene>
    <name evidence="4" type="ORF">H9831_13090</name>
</gene>
<keyword evidence="2" id="KW-0560">Oxidoreductase</keyword>
<sequence length="234" mass="25832">MQKKNVLIAGASRGLGRNFVRKYLEDGWRVFAGVRRTDSLADLKEEYPDSLYAVAMDVSDTASVQEAAEQVKRVTDRIDLLINNAGIHSATSYEVLEKADLDECREVYDVNALGPLRVIKAFLSLIPTDGTGMIVNISSDSGSIGTAGRIKEFDYCMSKAALNMATKLLDNYLADRSIRLLAVQPGWMRTDMGGQNADLDPYDAAAQLVRLFGEMDRTDREPLFVGNDGTQIPW</sequence>
<name>A0A9D1YS71_9FIRM</name>
<dbReference type="PANTHER" id="PTHR43544:SF7">
    <property type="entry name" value="NADB-LER2"/>
    <property type="match status" value="1"/>
</dbReference>
<accession>A0A9D1YS71</accession>
<evidence type="ECO:0000256" key="2">
    <source>
        <dbReference type="ARBA" id="ARBA00023002"/>
    </source>
</evidence>
<dbReference type="GO" id="GO:0016491">
    <property type="term" value="F:oxidoreductase activity"/>
    <property type="evidence" value="ECO:0007669"/>
    <property type="project" value="UniProtKB-KW"/>
</dbReference>
<dbReference type="Proteomes" id="UP000824007">
    <property type="component" value="Unassembled WGS sequence"/>
</dbReference>
<dbReference type="Pfam" id="PF00106">
    <property type="entry name" value="adh_short"/>
    <property type="match status" value="1"/>
</dbReference>
<evidence type="ECO:0000313" key="4">
    <source>
        <dbReference type="EMBL" id="HIY61594.1"/>
    </source>
</evidence>
<comment type="similarity">
    <text evidence="3">Belongs to the short-chain dehydrogenases/reductases (SDR) family.</text>
</comment>
<dbReference type="CDD" id="cd05325">
    <property type="entry name" value="carb_red_sniffer_like_SDR_c"/>
    <property type="match status" value="1"/>
</dbReference>
<evidence type="ECO:0000256" key="3">
    <source>
        <dbReference type="RuleBase" id="RU000363"/>
    </source>
</evidence>
<dbReference type="EMBL" id="DXDD01000163">
    <property type="protein sequence ID" value="HIY61594.1"/>
    <property type="molecule type" value="Genomic_DNA"/>
</dbReference>
<reference evidence="4" key="1">
    <citation type="journal article" date="2021" name="PeerJ">
        <title>Extensive microbial diversity within the chicken gut microbiome revealed by metagenomics and culture.</title>
        <authorList>
            <person name="Gilroy R."/>
            <person name="Ravi A."/>
            <person name="Getino M."/>
            <person name="Pursley I."/>
            <person name="Horton D.L."/>
            <person name="Alikhan N.F."/>
            <person name="Baker D."/>
            <person name="Gharbi K."/>
            <person name="Hall N."/>
            <person name="Watson M."/>
            <person name="Adriaenssens E.M."/>
            <person name="Foster-Nyarko E."/>
            <person name="Jarju S."/>
            <person name="Secka A."/>
            <person name="Antonio M."/>
            <person name="Oren A."/>
            <person name="Chaudhuri R.R."/>
            <person name="La Ragione R."/>
            <person name="Hildebrand F."/>
            <person name="Pallen M.J."/>
        </authorList>
    </citation>
    <scope>NUCLEOTIDE SEQUENCE</scope>
    <source>
        <strain evidence="4">ChiSxjej3B15-24422</strain>
    </source>
</reference>
<evidence type="ECO:0000313" key="5">
    <source>
        <dbReference type="Proteomes" id="UP000824007"/>
    </source>
</evidence>
<dbReference type="PRINTS" id="PR00080">
    <property type="entry name" value="SDRFAMILY"/>
</dbReference>
<reference evidence="4" key="2">
    <citation type="submission" date="2021-04" db="EMBL/GenBank/DDBJ databases">
        <authorList>
            <person name="Gilroy R."/>
        </authorList>
    </citation>
    <scope>NUCLEOTIDE SEQUENCE</scope>
    <source>
        <strain evidence="4">ChiSxjej3B15-24422</strain>
    </source>
</reference>
<dbReference type="AlphaFoldDB" id="A0A9D1YS71"/>
<dbReference type="GO" id="GO:0005737">
    <property type="term" value="C:cytoplasm"/>
    <property type="evidence" value="ECO:0007669"/>
    <property type="project" value="TreeGrafter"/>
</dbReference>
<dbReference type="InterPro" id="IPR051468">
    <property type="entry name" value="Fungal_SecMetab_SDRs"/>
</dbReference>
<protein>
    <submittedName>
        <fullName evidence="4">SDR family oxidoreductase</fullName>
    </submittedName>
</protein>
<evidence type="ECO:0000256" key="1">
    <source>
        <dbReference type="ARBA" id="ARBA00022857"/>
    </source>
</evidence>
<keyword evidence="1" id="KW-0521">NADP</keyword>